<dbReference type="GO" id="GO:0006508">
    <property type="term" value="P:proteolysis"/>
    <property type="evidence" value="ECO:0007669"/>
    <property type="project" value="InterPro"/>
</dbReference>
<dbReference type="PROSITE" id="PS50240">
    <property type="entry name" value="TRYPSIN_DOM"/>
    <property type="match status" value="1"/>
</dbReference>
<reference evidence="3" key="2">
    <citation type="submission" date="2025-09" db="UniProtKB">
        <authorList>
            <consortium name="Ensembl"/>
        </authorList>
    </citation>
    <scope>IDENTIFICATION</scope>
</reference>
<dbReference type="Gene3D" id="2.40.10.10">
    <property type="entry name" value="Trypsin-like serine proteases"/>
    <property type="match status" value="2"/>
</dbReference>
<dbReference type="AlphaFoldDB" id="A0A8C0L0K0"/>
<protein>
    <submittedName>
        <fullName evidence="3">Transmembrane serine protease 9</fullName>
    </submittedName>
</protein>
<dbReference type="SMART" id="SM00020">
    <property type="entry name" value="Tryp_SPc"/>
    <property type="match status" value="1"/>
</dbReference>
<dbReference type="PANTHER" id="PTHR24252">
    <property type="entry name" value="ACROSIN-RELATED"/>
    <property type="match status" value="1"/>
</dbReference>
<evidence type="ECO:0000256" key="1">
    <source>
        <dbReference type="ARBA" id="ARBA00023157"/>
    </source>
</evidence>
<dbReference type="GO" id="GO:0004252">
    <property type="term" value="F:serine-type endopeptidase activity"/>
    <property type="evidence" value="ECO:0007669"/>
    <property type="project" value="InterPro"/>
</dbReference>
<dbReference type="Ensembl" id="ENSCAFT00020026642.1">
    <property type="protein sequence ID" value="ENSCAFP00020023029.1"/>
    <property type="gene ID" value="ENSCAFG00020018181.1"/>
</dbReference>
<organism evidence="3 4">
    <name type="scientific">Canis lupus dingo</name>
    <name type="common">dingo</name>
    <dbReference type="NCBI Taxonomy" id="286419"/>
    <lineage>
        <taxon>Eukaryota</taxon>
        <taxon>Metazoa</taxon>
        <taxon>Chordata</taxon>
        <taxon>Craniata</taxon>
        <taxon>Vertebrata</taxon>
        <taxon>Euteleostomi</taxon>
        <taxon>Mammalia</taxon>
        <taxon>Eutheria</taxon>
        <taxon>Laurasiatheria</taxon>
        <taxon>Carnivora</taxon>
        <taxon>Caniformia</taxon>
        <taxon>Canidae</taxon>
        <taxon>Canis</taxon>
    </lineage>
</organism>
<dbReference type="CDD" id="cd00190">
    <property type="entry name" value="Tryp_SPc"/>
    <property type="match status" value="1"/>
</dbReference>
<dbReference type="GeneTree" id="ENSGT00940000159993"/>
<dbReference type="InterPro" id="IPR009003">
    <property type="entry name" value="Peptidase_S1_PA"/>
</dbReference>
<dbReference type="InterPro" id="IPR001254">
    <property type="entry name" value="Trypsin_dom"/>
</dbReference>
<evidence type="ECO:0000259" key="2">
    <source>
        <dbReference type="PROSITE" id="PS50240"/>
    </source>
</evidence>
<accession>A0A8C0L0K0</accession>
<dbReference type="SUPFAM" id="SSF50494">
    <property type="entry name" value="Trypsin-like serine proteases"/>
    <property type="match status" value="1"/>
</dbReference>
<proteinExistence type="predicted"/>
<gene>
    <name evidence="3" type="primary">TMPRSS9</name>
</gene>
<dbReference type="Pfam" id="PF00089">
    <property type="entry name" value="Trypsin"/>
    <property type="match status" value="1"/>
</dbReference>
<feature type="domain" description="Peptidase S1" evidence="2">
    <location>
        <begin position="1"/>
        <end position="181"/>
    </location>
</feature>
<evidence type="ECO:0000313" key="4">
    <source>
        <dbReference type="Proteomes" id="UP000694391"/>
    </source>
</evidence>
<name>A0A8C0L0K0_CANLU</name>
<keyword evidence="1" id="KW-1015">Disulfide bond</keyword>
<reference evidence="3" key="1">
    <citation type="submission" date="2025-08" db="UniProtKB">
        <authorList>
            <consortium name="Ensembl"/>
        </authorList>
    </citation>
    <scope>IDENTIFICATION</scope>
</reference>
<dbReference type="Proteomes" id="UP000694391">
    <property type="component" value="Unplaced"/>
</dbReference>
<dbReference type="PANTHER" id="PTHR24252:SF26">
    <property type="entry name" value="TRANSMEMBRANE SERINE PROTEASE 9"/>
    <property type="match status" value="1"/>
</dbReference>
<keyword evidence="4" id="KW-1185">Reference proteome</keyword>
<sequence length="181" mass="19160">MLHGDTSCDDWVSGRPLDPSSTVRARVARIIPHPSYNPDTADFDVAVLQLDGPLPFGRHVQPVCLPAATHVFPARRKCLISGWGKTIPTHPSLLSSLSTALQKATVELLDQGLCAGLYGHSLTDRMMCAGYLDGKVDSCQVSPLLGGEKVGEGAACAQGARSERGLEKVLGKAGESLCLRV</sequence>
<evidence type="ECO:0000313" key="3">
    <source>
        <dbReference type="Ensembl" id="ENSCAFP00020023029.1"/>
    </source>
</evidence>
<dbReference type="InterPro" id="IPR043504">
    <property type="entry name" value="Peptidase_S1_PA_chymotrypsin"/>
</dbReference>